<gene>
    <name evidence="1" type="ORF">TrCOL_g10951</name>
</gene>
<proteinExistence type="predicted"/>
<keyword evidence="2" id="KW-1185">Reference proteome</keyword>
<dbReference type="Proteomes" id="UP001165065">
    <property type="component" value="Unassembled WGS sequence"/>
</dbReference>
<dbReference type="EMBL" id="BRYA01000265">
    <property type="protein sequence ID" value="GMI45807.1"/>
    <property type="molecule type" value="Genomic_DNA"/>
</dbReference>
<organism evidence="1 2">
    <name type="scientific">Triparma columacea</name>
    <dbReference type="NCBI Taxonomy" id="722753"/>
    <lineage>
        <taxon>Eukaryota</taxon>
        <taxon>Sar</taxon>
        <taxon>Stramenopiles</taxon>
        <taxon>Ochrophyta</taxon>
        <taxon>Bolidophyceae</taxon>
        <taxon>Parmales</taxon>
        <taxon>Triparmaceae</taxon>
        <taxon>Triparma</taxon>
    </lineage>
</organism>
<protein>
    <submittedName>
        <fullName evidence="1">Uncharacterized protein</fullName>
    </submittedName>
</protein>
<evidence type="ECO:0000313" key="1">
    <source>
        <dbReference type="EMBL" id="GMI45807.1"/>
    </source>
</evidence>
<name>A0A9W7LDN4_9STRA</name>
<sequence length="159" mass="17867">MPILIPVLLTNPTPAKAAYDVSVTNKAISIKPKSSEEARKRFQEARTSINYLLQNYDTICEGGGDNIRRYLGTVGTSSPLYGIKSVFKYLQEESEDIVEFTENMNEFDRNLTGADGQAYSSMFVEFSAAKGTTKDYYKEAFKEVQMMKKAIDNMNAELI</sequence>
<dbReference type="OrthoDB" id="5313at2759"/>
<comment type="caution">
    <text evidence="1">The sequence shown here is derived from an EMBL/GenBank/DDBJ whole genome shotgun (WGS) entry which is preliminary data.</text>
</comment>
<dbReference type="AlphaFoldDB" id="A0A9W7LDN4"/>
<reference evidence="2" key="1">
    <citation type="journal article" date="2023" name="Commun. Biol.">
        <title>Genome analysis of Parmales, the sister group of diatoms, reveals the evolutionary specialization of diatoms from phago-mixotrophs to photoautotrophs.</title>
        <authorList>
            <person name="Ban H."/>
            <person name="Sato S."/>
            <person name="Yoshikawa S."/>
            <person name="Yamada K."/>
            <person name="Nakamura Y."/>
            <person name="Ichinomiya M."/>
            <person name="Sato N."/>
            <person name="Blanc-Mathieu R."/>
            <person name="Endo H."/>
            <person name="Kuwata A."/>
            <person name="Ogata H."/>
        </authorList>
    </citation>
    <scope>NUCLEOTIDE SEQUENCE [LARGE SCALE GENOMIC DNA]</scope>
</reference>
<evidence type="ECO:0000313" key="2">
    <source>
        <dbReference type="Proteomes" id="UP001165065"/>
    </source>
</evidence>
<accession>A0A9W7LDN4</accession>